<protein>
    <submittedName>
        <fullName evidence="1">Uncharacterized protein</fullName>
    </submittedName>
</protein>
<name>A0A6G1KZQ1_9PEZI</name>
<accession>A0A6G1KZQ1</accession>
<dbReference type="Proteomes" id="UP000799436">
    <property type="component" value="Unassembled WGS sequence"/>
</dbReference>
<evidence type="ECO:0000313" key="1">
    <source>
        <dbReference type="EMBL" id="KAF2766163.1"/>
    </source>
</evidence>
<dbReference type="AlphaFoldDB" id="A0A6G1KZQ1"/>
<gene>
    <name evidence="1" type="ORF">EJ03DRAFT_330331</name>
</gene>
<proteinExistence type="predicted"/>
<dbReference type="EMBL" id="ML995876">
    <property type="protein sequence ID" value="KAF2766163.1"/>
    <property type="molecule type" value="Genomic_DNA"/>
</dbReference>
<sequence length="55" mass="6017">MPSKRMSSACVDYIPALCIYRPSLVPDEFLSEASGLALGACCRPLKAGKFVIRRK</sequence>
<organism evidence="1 2">
    <name type="scientific">Teratosphaeria nubilosa</name>
    <dbReference type="NCBI Taxonomy" id="161662"/>
    <lineage>
        <taxon>Eukaryota</taxon>
        <taxon>Fungi</taxon>
        <taxon>Dikarya</taxon>
        <taxon>Ascomycota</taxon>
        <taxon>Pezizomycotina</taxon>
        <taxon>Dothideomycetes</taxon>
        <taxon>Dothideomycetidae</taxon>
        <taxon>Mycosphaerellales</taxon>
        <taxon>Teratosphaeriaceae</taxon>
        <taxon>Teratosphaeria</taxon>
    </lineage>
</organism>
<evidence type="ECO:0000313" key="2">
    <source>
        <dbReference type="Proteomes" id="UP000799436"/>
    </source>
</evidence>
<keyword evidence="2" id="KW-1185">Reference proteome</keyword>
<dbReference type="OrthoDB" id="3444765at2759"/>
<reference evidence="1" key="1">
    <citation type="journal article" date="2020" name="Stud. Mycol.">
        <title>101 Dothideomycetes genomes: a test case for predicting lifestyles and emergence of pathogens.</title>
        <authorList>
            <person name="Haridas S."/>
            <person name="Albert R."/>
            <person name="Binder M."/>
            <person name="Bloem J."/>
            <person name="Labutti K."/>
            <person name="Salamov A."/>
            <person name="Andreopoulos B."/>
            <person name="Baker S."/>
            <person name="Barry K."/>
            <person name="Bills G."/>
            <person name="Bluhm B."/>
            <person name="Cannon C."/>
            <person name="Castanera R."/>
            <person name="Culley D."/>
            <person name="Daum C."/>
            <person name="Ezra D."/>
            <person name="Gonzalez J."/>
            <person name="Henrissat B."/>
            <person name="Kuo A."/>
            <person name="Liang C."/>
            <person name="Lipzen A."/>
            <person name="Lutzoni F."/>
            <person name="Magnuson J."/>
            <person name="Mondo S."/>
            <person name="Nolan M."/>
            <person name="Ohm R."/>
            <person name="Pangilinan J."/>
            <person name="Park H.-J."/>
            <person name="Ramirez L."/>
            <person name="Alfaro M."/>
            <person name="Sun H."/>
            <person name="Tritt A."/>
            <person name="Yoshinaga Y."/>
            <person name="Zwiers L.-H."/>
            <person name="Turgeon B."/>
            <person name="Goodwin S."/>
            <person name="Spatafora J."/>
            <person name="Crous P."/>
            <person name="Grigoriev I."/>
        </authorList>
    </citation>
    <scope>NUCLEOTIDE SEQUENCE</scope>
    <source>
        <strain evidence="1">CBS 116005</strain>
    </source>
</reference>